<sequence length="308" mass="33388">MNLSLYAVTVLIWGTTWIAIKWQLGAVPPPVSIAWRFWIAALVLFALLRIMRRPIWPPRAAWRFLAAQGLALFCLNFLCFYYAEQVVPSGLVAVVFSTAPLLNSINGRLFMGRPLQPSAIAGAALGLVGIVCLFVQQMAGHLGDHTVWLGLAIAFLGTLCFSAGNLLSSRMQSMGLHPFATNSWAMLIGAGILTVGSALAGFSFSIEPDARYLGALAYLAVFGSVIGFTAYLMLVGRIGPERAAYCTVLFPIVALAASTVFEGYRWSGLAVLGLLLVVAGNLVAFDLTRRIFVRRDQPSGRQRLHRQP</sequence>
<protein>
    <recommendedName>
        <fullName evidence="7">EamA domain-containing protein</fullName>
    </recommendedName>
</protein>
<feature type="transmembrane region" description="Helical" evidence="6">
    <location>
        <begin position="89"/>
        <end position="107"/>
    </location>
</feature>
<organism evidence="8 9">
    <name type="scientific">Paraburkholderia caffeinilytica</name>
    <dbReference type="NCBI Taxonomy" id="1761016"/>
    <lineage>
        <taxon>Bacteria</taxon>
        <taxon>Pseudomonadati</taxon>
        <taxon>Pseudomonadota</taxon>
        <taxon>Betaproteobacteria</taxon>
        <taxon>Burkholderiales</taxon>
        <taxon>Burkholderiaceae</taxon>
        <taxon>Paraburkholderia</taxon>
    </lineage>
</organism>
<feature type="transmembrane region" description="Helical" evidence="6">
    <location>
        <begin position="179"/>
        <end position="206"/>
    </location>
</feature>
<dbReference type="PANTHER" id="PTHR32322">
    <property type="entry name" value="INNER MEMBRANE TRANSPORTER"/>
    <property type="match status" value="1"/>
</dbReference>
<keyword evidence="3 6" id="KW-0812">Transmembrane</keyword>
<feature type="transmembrane region" description="Helical" evidence="6">
    <location>
        <begin position="267"/>
        <end position="285"/>
    </location>
</feature>
<evidence type="ECO:0000256" key="2">
    <source>
        <dbReference type="ARBA" id="ARBA00007362"/>
    </source>
</evidence>
<dbReference type="Pfam" id="PF00892">
    <property type="entry name" value="EamA"/>
    <property type="match status" value="2"/>
</dbReference>
<evidence type="ECO:0000256" key="4">
    <source>
        <dbReference type="ARBA" id="ARBA00022989"/>
    </source>
</evidence>
<feature type="domain" description="EamA" evidence="7">
    <location>
        <begin position="7"/>
        <end position="134"/>
    </location>
</feature>
<evidence type="ECO:0000256" key="6">
    <source>
        <dbReference type="SAM" id="Phobius"/>
    </source>
</evidence>
<accession>A0ABQ1MRL9</accession>
<feature type="transmembrane region" description="Helical" evidence="6">
    <location>
        <begin position="5"/>
        <end position="24"/>
    </location>
</feature>
<comment type="similarity">
    <text evidence="2">Belongs to the EamA transporter family.</text>
</comment>
<feature type="transmembrane region" description="Helical" evidence="6">
    <location>
        <begin position="145"/>
        <end position="167"/>
    </location>
</feature>
<dbReference type="EMBL" id="BMHL01000005">
    <property type="protein sequence ID" value="GGC45465.1"/>
    <property type="molecule type" value="Genomic_DNA"/>
</dbReference>
<evidence type="ECO:0000256" key="1">
    <source>
        <dbReference type="ARBA" id="ARBA00004141"/>
    </source>
</evidence>
<evidence type="ECO:0000256" key="5">
    <source>
        <dbReference type="ARBA" id="ARBA00023136"/>
    </source>
</evidence>
<evidence type="ECO:0000259" key="7">
    <source>
        <dbReference type="Pfam" id="PF00892"/>
    </source>
</evidence>
<feature type="transmembrane region" description="Helical" evidence="6">
    <location>
        <begin position="212"/>
        <end position="236"/>
    </location>
</feature>
<dbReference type="RefSeq" id="WP_115779191.1">
    <property type="nucleotide sequence ID" value="NZ_BMHL01000005.1"/>
</dbReference>
<feature type="transmembrane region" description="Helical" evidence="6">
    <location>
        <begin position="243"/>
        <end position="261"/>
    </location>
</feature>
<feature type="domain" description="EamA" evidence="7">
    <location>
        <begin position="149"/>
        <end position="283"/>
    </location>
</feature>
<feature type="transmembrane region" description="Helical" evidence="6">
    <location>
        <begin position="119"/>
        <end position="139"/>
    </location>
</feature>
<keyword evidence="4 6" id="KW-1133">Transmembrane helix</keyword>
<proteinExistence type="inferred from homology"/>
<comment type="subcellular location">
    <subcellularLocation>
        <location evidence="1">Membrane</location>
        <topology evidence="1">Multi-pass membrane protein</topology>
    </subcellularLocation>
</comment>
<comment type="caution">
    <text evidence="8">The sequence shown here is derived from an EMBL/GenBank/DDBJ whole genome shotgun (WGS) entry which is preliminary data.</text>
</comment>
<evidence type="ECO:0000313" key="8">
    <source>
        <dbReference type="EMBL" id="GGC45465.1"/>
    </source>
</evidence>
<keyword evidence="9" id="KW-1185">Reference proteome</keyword>
<dbReference type="InterPro" id="IPR050638">
    <property type="entry name" value="AA-Vitamin_Transporters"/>
</dbReference>
<dbReference type="SUPFAM" id="SSF103481">
    <property type="entry name" value="Multidrug resistance efflux transporter EmrE"/>
    <property type="match status" value="2"/>
</dbReference>
<dbReference type="InterPro" id="IPR037185">
    <property type="entry name" value="EmrE-like"/>
</dbReference>
<keyword evidence="5 6" id="KW-0472">Membrane</keyword>
<name>A0ABQ1MRL9_9BURK</name>
<evidence type="ECO:0000256" key="3">
    <source>
        <dbReference type="ARBA" id="ARBA00022692"/>
    </source>
</evidence>
<feature type="transmembrane region" description="Helical" evidence="6">
    <location>
        <begin position="30"/>
        <end position="48"/>
    </location>
</feature>
<dbReference type="PANTHER" id="PTHR32322:SF2">
    <property type="entry name" value="EAMA DOMAIN-CONTAINING PROTEIN"/>
    <property type="match status" value="1"/>
</dbReference>
<dbReference type="InterPro" id="IPR000620">
    <property type="entry name" value="EamA_dom"/>
</dbReference>
<evidence type="ECO:0000313" key="9">
    <source>
        <dbReference type="Proteomes" id="UP000602004"/>
    </source>
</evidence>
<dbReference type="Proteomes" id="UP000602004">
    <property type="component" value="Unassembled WGS sequence"/>
</dbReference>
<feature type="transmembrane region" description="Helical" evidence="6">
    <location>
        <begin position="60"/>
        <end position="83"/>
    </location>
</feature>
<gene>
    <name evidence="8" type="ORF">GCM10011400_35710</name>
</gene>
<reference evidence="9" key="1">
    <citation type="journal article" date="2019" name="Int. J. Syst. Evol. Microbiol.">
        <title>The Global Catalogue of Microorganisms (GCM) 10K type strain sequencing project: providing services to taxonomists for standard genome sequencing and annotation.</title>
        <authorList>
            <consortium name="The Broad Institute Genomics Platform"/>
            <consortium name="The Broad Institute Genome Sequencing Center for Infectious Disease"/>
            <person name="Wu L."/>
            <person name="Ma J."/>
        </authorList>
    </citation>
    <scope>NUCLEOTIDE SEQUENCE [LARGE SCALE GENOMIC DNA]</scope>
    <source>
        <strain evidence="9">CGMCC 1.15103</strain>
    </source>
</reference>
<dbReference type="Gene3D" id="1.10.3730.20">
    <property type="match status" value="1"/>
</dbReference>